<gene>
    <name evidence="2" type="ORF">KIL84_000793</name>
</gene>
<feature type="compositionally biased region" description="Basic and acidic residues" evidence="1">
    <location>
        <begin position="14"/>
        <end position="33"/>
    </location>
</feature>
<dbReference type="Proteomes" id="UP000827986">
    <property type="component" value="Unassembled WGS sequence"/>
</dbReference>
<proteinExistence type="predicted"/>
<organism evidence="2 3">
    <name type="scientific">Mauremys mutica</name>
    <name type="common">yellowpond turtle</name>
    <dbReference type="NCBI Taxonomy" id="74926"/>
    <lineage>
        <taxon>Eukaryota</taxon>
        <taxon>Metazoa</taxon>
        <taxon>Chordata</taxon>
        <taxon>Craniata</taxon>
        <taxon>Vertebrata</taxon>
        <taxon>Euteleostomi</taxon>
        <taxon>Archelosauria</taxon>
        <taxon>Testudinata</taxon>
        <taxon>Testudines</taxon>
        <taxon>Cryptodira</taxon>
        <taxon>Durocryptodira</taxon>
        <taxon>Testudinoidea</taxon>
        <taxon>Geoemydidae</taxon>
        <taxon>Geoemydinae</taxon>
        <taxon>Mauremys</taxon>
    </lineage>
</organism>
<keyword evidence="3" id="KW-1185">Reference proteome</keyword>
<dbReference type="AlphaFoldDB" id="A0A9D3WYT7"/>
<feature type="compositionally biased region" description="Polar residues" evidence="1">
    <location>
        <begin position="1"/>
        <end position="11"/>
    </location>
</feature>
<evidence type="ECO:0000313" key="3">
    <source>
        <dbReference type="Proteomes" id="UP000827986"/>
    </source>
</evidence>
<feature type="region of interest" description="Disordered" evidence="1">
    <location>
        <begin position="1"/>
        <end position="33"/>
    </location>
</feature>
<accession>A0A9D3WYT7</accession>
<feature type="non-terminal residue" evidence="2">
    <location>
        <position position="143"/>
    </location>
</feature>
<evidence type="ECO:0000313" key="2">
    <source>
        <dbReference type="EMBL" id="KAH1169808.1"/>
    </source>
</evidence>
<dbReference type="EMBL" id="JAHDVG010000484">
    <property type="protein sequence ID" value="KAH1169808.1"/>
    <property type="molecule type" value="Genomic_DNA"/>
</dbReference>
<sequence>MFQLTLQQSEAENTEYKKWRESEKREREEKDSYNRDATERLIKVLEHQTDMLQTLITLQTEHMHACLPLHSIVNSFSCTSKLLLLIPFHLLALRAFLYTPPPQTAVPMKAGAILNCENHPSPISSPPPTVWMAECVCVLVWFV</sequence>
<reference evidence="2" key="1">
    <citation type="submission" date="2021-09" db="EMBL/GenBank/DDBJ databases">
        <title>The genome of Mauremys mutica provides insights into the evolution of semi-aquatic lifestyle.</title>
        <authorList>
            <person name="Gong S."/>
            <person name="Gao Y."/>
        </authorList>
    </citation>
    <scope>NUCLEOTIDE SEQUENCE</scope>
    <source>
        <strain evidence="2">MM-2020</strain>
        <tissue evidence="2">Muscle</tissue>
    </source>
</reference>
<evidence type="ECO:0000256" key="1">
    <source>
        <dbReference type="SAM" id="MobiDB-lite"/>
    </source>
</evidence>
<name>A0A9D3WYT7_9SAUR</name>
<protein>
    <submittedName>
        <fullName evidence="2">Uncharacterized protein</fullName>
    </submittedName>
</protein>
<comment type="caution">
    <text evidence="2">The sequence shown here is derived from an EMBL/GenBank/DDBJ whole genome shotgun (WGS) entry which is preliminary data.</text>
</comment>